<dbReference type="InterPro" id="IPR046700">
    <property type="entry name" value="DUF6570"/>
</dbReference>
<dbReference type="Pfam" id="PF20209">
    <property type="entry name" value="DUF6570"/>
    <property type="match status" value="1"/>
</dbReference>
<name>A0A9N9IFT3_9GLOM</name>
<reference evidence="2" key="1">
    <citation type="submission" date="2021-06" db="EMBL/GenBank/DDBJ databases">
        <authorList>
            <person name="Kallberg Y."/>
            <person name="Tangrot J."/>
            <person name="Rosling A."/>
        </authorList>
    </citation>
    <scope>NUCLEOTIDE SEQUENCE</scope>
    <source>
        <strain evidence="2">FL966</strain>
    </source>
</reference>
<evidence type="ECO:0000259" key="1">
    <source>
        <dbReference type="Pfam" id="PF20209"/>
    </source>
</evidence>
<dbReference type="OrthoDB" id="2434936at2759"/>
<feature type="domain" description="DUF6570" evidence="1">
    <location>
        <begin position="1"/>
        <end position="84"/>
    </location>
</feature>
<sequence>MLIAQIFPIISVYCLRGGQYAYRGNVINFPQDVREFITRLPCHPSSLDVLVVRRHATSGSSYRDFQLKTNNRYYTNIIIDNEVLQSLPENGPIDTCLQQIQSIED</sequence>
<dbReference type="EMBL" id="CAJVQA010014576">
    <property type="protein sequence ID" value="CAG8731877.1"/>
    <property type="molecule type" value="Genomic_DNA"/>
</dbReference>
<dbReference type="Proteomes" id="UP000789759">
    <property type="component" value="Unassembled WGS sequence"/>
</dbReference>
<accession>A0A9N9IFT3</accession>
<evidence type="ECO:0000313" key="3">
    <source>
        <dbReference type="Proteomes" id="UP000789759"/>
    </source>
</evidence>
<keyword evidence="3" id="KW-1185">Reference proteome</keyword>
<gene>
    <name evidence="2" type="ORF">CPELLU_LOCUS13542</name>
</gene>
<evidence type="ECO:0000313" key="2">
    <source>
        <dbReference type="EMBL" id="CAG8731877.1"/>
    </source>
</evidence>
<proteinExistence type="predicted"/>
<dbReference type="AlphaFoldDB" id="A0A9N9IFT3"/>
<organism evidence="2 3">
    <name type="scientific">Cetraspora pellucida</name>
    <dbReference type="NCBI Taxonomy" id="1433469"/>
    <lineage>
        <taxon>Eukaryota</taxon>
        <taxon>Fungi</taxon>
        <taxon>Fungi incertae sedis</taxon>
        <taxon>Mucoromycota</taxon>
        <taxon>Glomeromycotina</taxon>
        <taxon>Glomeromycetes</taxon>
        <taxon>Diversisporales</taxon>
        <taxon>Gigasporaceae</taxon>
        <taxon>Cetraspora</taxon>
    </lineage>
</organism>
<protein>
    <submittedName>
        <fullName evidence="2">2838_t:CDS:1</fullName>
    </submittedName>
</protein>
<comment type="caution">
    <text evidence="2">The sequence shown here is derived from an EMBL/GenBank/DDBJ whole genome shotgun (WGS) entry which is preliminary data.</text>
</comment>